<dbReference type="GO" id="GO:0004519">
    <property type="term" value="F:endonuclease activity"/>
    <property type="evidence" value="ECO:0007669"/>
    <property type="project" value="UniProtKB-KW"/>
</dbReference>
<keyword evidence="4" id="KW-0255">Endonuclease</keyword>
<organism evidence="8 9">
    <name type="scientific">Cajanus cajan</name>
    <name type="common">Pigeon pea</name>
    <name type="synonym">Cajanus indicus</name>
    <dbReference type="NCBI Taxonomy" id="3821"/>
    <lineage>
        <taxon>Eukaryota</taxon>
        <taxon>Viridiplantae</taxon>
        <taxon>Streptophyta</taxon>
        <taxon>Embryophyta</taxon>
        <taxon>Tracheophyta</taxon>
        <taxon>Spermatophyta</taxon>
        <taxon>Magnoliopsida</taxon>
        <taxon>eudicotyledons</taxon>
        <taxon>Gunneridae</taxon>
        <taxon>Pentapetalae</taxon>
        <taxon>rosids</taxon>
        <taxon>fabids</taxon>
        <taxon>Fabales</taxon>
        <taxon>Fabaceae</taxon>
        <taxon>Papilionoideae</taxon>
        <taxon>50 kb inversion clade</taxon>
        <taxon>NPAAA clade</taxon>
        <taxon>indigoferoid/millettioid clade</taxon>
        <taxon>Phaseoleae</taxon>
        <taxon>Cajanus</taxon>
    </lineage>
</organism>
<dbReference type="AlphaFoldDB" id="A0A151UHH6"/>
<dbReference type="PANTHER" id="PTHR34072">
    <property type="entry name" value="ENZYMATIC POLYPROTEIN-RELATED"/>
    <property type="match status" value="1"/>
</dbReference>
<name>A0A151UHH6_CAJCA</name>
<comment type="caution">
    <text evidence="8">The sequence shown here is derived from an EMBL/GenBank/DDBJ whole genome shotgun (WGS) entry which is preliminary data.</text>
</comment>
<dbReference type="Pfam" id="PF17917">
    <property type="entry name" value="RT_RNaseH"/>
    <property type="match status" value="1"/>
</dbReference>
<evidence type="ECO:0000256" key="4">
    <source>
        <dbReference type="ARBA" id="ARBA00022759"/>
    </source>
</evidence>
<feature type="domain" description="Reverse transcriptase RNase H-like" evidence="7">
    <location>
        <begin position="21"/>
        <end position="125"/>
    </location>
</feature>
<sequence>MKAFFTMKNKLTTAPVIVAPDWSDDFELMCDASDYAVGAVLGQQRNKVFHSIYYASKVLNGAQLNYATTEKELLAIVYALEKFRAYYLIGSKVIVYTDHAAIKYLLTKAESKPRLICWVLLLQEFNFEIKDKKGSENLVVDHLSRLVNEEVTCKEGEIKDEFPDEALLLVQERSWFAEMANFKATSIIPEDYTWQQKKKFFRDANYYV</sequence>
<dbReference type="GO" id="GO:0003964">
    <property type="term" value="F:RNA-directed DNA polymerase activity"/>
    <property type="evidence" value="ECO:0007669"/>
    <property type="project" value="UniProtKB-KW"/>
</dbReference>
<keyword evidence="6" id="KW-0695">RNA-directed DNA polymerase</keyword>
<protein>
    <submittedName>
        <fullName evidence="8">Retrovirus-related Pol polyprotein from transposon 17.6</fullName>
    </submittedName>
</protein>
<dbReference type="CDD" id="cd09274">
    <property type="entry name" value="RNase_HI_RT_Ty3"/>
    <property type="match status" value="1"/>
</dbReference>
<evidence type="ECO:0000256" key="1">
    <source>
        <dbReference type="ARBA" id="ARBA00022679"/>
    </source>
</evidence>
<keyword evidence="2" id="KW-0548">Nucleotidyltransferase</keyword>
<dbReference type="InterPro" id="IPR041373">
    <property type="entry name" value="RT_RNaseH"/>
</dbReference>
<dbReference type="FunFam" id="3.10.20.370:FF:000001">
    <property type="entry name" value="Retrovirus-related Pol polyprotein from transposon 17.6-like protein"/>
    <property type="match status" value="1"/>
</dbReference>
<dbReference type="GO" id="GO:0016787">
    <property type="term" value="F:hydrolase activity"/>
    <property type="evidence" value="ECO:0007669"/>
    <property type="project" value="UniProtKB-KW"/>
</dbReference>
<keyword evidence="5" id="KW-0378">Hydrolase</keyword>
<gene>
    <name evidence="8" type="ORF">KK1_048909</name>
</gene>
<evidence type="ECO:0000259" key="7">
    <source>
        <dbReference type="Pfam" id="PF17917"/>
    </source>
</evidence>
<evidence type="ECO:0000256" key="5">
    <source>
        <dbReference type="ARBA" id="ARBA00022801"/>
    </source>
</evidence>
<dbReference type="Gramene" id="C.cajan_48153.t">
    <property type="protein sequence ID" value="C.cajan_48153.t.cds1"/>
    <property type="gene ID" value="C.cajan_48153"/>
</dbReference>
<dbReference type="Gene3D" id="3.10.20.370">
    <property type="match status" value="1"/>
</dbReference>
<reference evidence="8" key="1">
    <citation type="journal article" date="2012" name="Nat. Biotechnol.">
        <title>Draft genome sequence of pigeonpea (Cajanus cajan), an orphan legume crop of resource-poor farmers.</title>
        <authorList>
            <person name="Varshney R.K."/>
            <person name="Chen W."/>
            <person name="Li Y."/>
            <person name="Bharti A.K."/>
            <person name="Saxena R.K."/>
            <person name="Schlueter J.A."/>
            <person name="Donoghue M.T."/>
            <person name="Azam S."/>
            <person name="Fan G."/>
            <person name="Whaley A.M."/>
            <person name="Farmer A.D."/>
            <person name="Sheridan J."/>
            <person name="Iwata A."/>
            <person name="Tuteja R."/>
            <person name="Penmetsa R.V."/>
            <person name="Wu W."/>
            <person name="Upadhyaya H.D."/>
            <person name="Yang S.P."/>
            <person name="Shah T."/>
            <person name="Saxena K.B."/>
            <person name="Michael T."/>
            <person name="McCombie W.R."/>
            <person name="Yang B."/>
            <person name="Zhang G."/>
            <person name="Yang H."/>
            <person name="Wang J."/>
            <person name="Spillane C."/>
            <person name="Cook D.R."/>
            <person name="May G.D."/>
            <person name="Xu X."/>
            <person name="Jackson S.A."/>
        </authorList>
    </citation>
    <scope>NUCLEOTIDE SEQUENCE [LARGE SCALE GENOMIC DNA]</scope>
</reference>
<evidence type="ECO:0000313" key="9">
    <source>
        <dbReference type="Proteomes" id="UP000075243"/>
    </source>
</evidence>
<dbReference type="SUPFAM" id="SSF56672">
    <property type="entry name" value="DNA/RNA polymerases"/>
    <property type="match status" value="1"/>
</dbReference>
<dbReference type="Proteomes" id="UP000075243">
    <property type="component" value="Unassembled WGS sequence"/>
</dbReference>
<keyword evidence="3" id="KW-0540">Nuclease</keyword>
<evidence type="ECO:0000256" key="3">
    <source>
        <dbReference type="ARBA" id="ARBA00022722"/>
    </source>
</evidence>
<dbReference type="InterPro" id="IPR043502">
    <property type="entry name" value="DNA/RNA_pol_sf"/>
</dbReference>
<keyword evidence="9" id="KW-1185">Reference proteome</keyword>
<dbReference type="EMBL" id="AGCT01059896">
    <property type="protein sequence ID" value="KYP78767.1"/>
    <property type="molecule type" value="Genomic_DNA"/>
</dbReference>
<keyword evidence="1" id="KW-0808">Transferase</keyword>
<accession>A0A151UHH6</accession>
<evidence type="ECO:0000256" key="2">
    <source>
        <dbReference type="ARBA" id="ARBA00022695"/>
    </source>
</evidence>
<evidence type="ECO:0000256" key="6">
    <source>
        <dbReference type="ARBA" id="ARBA00022918"/>
    </source>
</evidence>
<proteinExistence type="predicted"/>
<evidence type="ECO:0000313" key="8">
    <source>
        <dbReference type="EMBL" id="KYP78767.1"/>
    </source>
</evidence>
<dbReference type="PANTHER" id="PTHR34072:SF57">
    <property type="entry name" value="RNA-DIRECTED DNA POLYMERASE"/>
    <property type="match status" value="1"/>
</dbReference>